<evidence type="ECO:0000256" key="5">
    <source>
        <dbReference type="ARBA" id="ARBA00047754"/>
    </source>
</evidence>
<comment type="catalytic activity">
    <reaction evidence="5">
        <text>a 2'-deoxyribonucleoside 5'-diphosphate + [thioredoxin]-disulfide + H2O = a ribonucleoside 5'-diphosphate + [thioredoxin]-dithiol</text>
        <dbReference type="Rhea" id="RHEA:23252"/>
        <dbReference type="Rhea" id="RHEA-COMP:10698"/>
        <dbReference type="Rhea" id="RHEA-COMP:10700"/>
        <dbReference type="ChEBI" id="CHEBI:15377"/>
        <dbReference type="ChEBI" id="CHEBI:29950"/>
        <dbReference type="ChEBI" id="CHEBI:50058"/>
        <dbReference type="ChEBI" id="CHEBI:57930"/>
        <dbReference type="ChEBI" id="CHEBI:73316"/>
        <dbReference type="EC" id="1.17.4.1"/>
    </reaction>
</comment>
<dbReference type="GO" id="GO:0000166">
    <property type="term" value="F:nucleotide binding"/>
    <property type="evidence" value="ECO:0007669"/>
    <property type="project" value="UniProtKB-KW"/>
</dbReference>
<evidence type="ECO:0000256" key="4">
    <source>
        <dbReference type="ARBA" id="ARBA00022741"/>
    </source>
</evidence>
<reference evidence="8" key="2">
    <citation type="submission" date="2020-09" db="EMBL/GenBank/DDBJ databases">
        <authorList>
            <person name="Sun Q."/>
            <person name="Ohkuma M."/>
        </authorList>
    </citation>
    <scope>NUCLEOTIDE SEQUENCE</scope>
    <source>
        <strain evidence="8">JCM 4346</strain>
    </source>
</reference>
<comment type="similarity">
    <text evidence="1">Belongs to the ribonucleoside diphosphate reductase class-2 family.</text>
</comment>
<keyword evidence="3" id="KW-0237">DNA synthesis</keyword>
<evidence type="ECO:0000313" key="9">
    <source>
        <dbReference type="Proteomes" id="UP000658320"/>
    </source>
</evidence>
<dbReference type="EC" id="1.17.4.1" evidence="2"/>
<evidence type="ECO:0000256" key="6">
    <source>
        <dbReference type="SAM" id="MobiDB-lite"/>
    </source>
</evidence>
<protein>
    <recommendedName>
        <fullName evidence="2">ribonucleoside-diphosphate reductase</fullName>
        <ecNumber evidence="2">1.17.4.1</ecNumber>
    </recommendedName>
</protein>
<dbReference type="GO" id="GO:0071897">
    <property type="term" value="P:DNA biosynthetic process"/>
    <property type="evidence" value="ECO:0007669"/>
    <property type="project" value="UniProtKB-KW"/>
</dbReference>
<accession>A0A918F0S2</accession>
<dbReference type="Pfam" id="PF12637">
    <property type="entry name" value="TSCPD"/>
    <property type="match status" value="1"/>
</dbReference>
<evidence type="ECO:0000259" key="7">
    <source>
        <dbReference type="Pfam" id="PF12637"/>
    </source>
</evidence>
<dbReference type="InterPro" id="IPR024434">
    <property type="entry name" value="TSCPD_dom"/>
</dbReference>
<evidence type="ECO:0000256" key="2">
    <source>
        <dbReference type="ARBA" id="ARBA00012274"/>
    </source>
</evidence>
<evidence type="ECO:0000256" key="3">
    <source>
        <dbReference type="ARBA" id="ARBA00022634"/>
    </source>
</evidence>
<organism evidence="8 9">
    <name type="scientific">Streptomyces aurantiogriseus</name>
    <dbReference type="NCBI Taxonomy" id="66870"/>
    <lineage>
        <taxon>Bacteria</taxon>
        <taxon>Bacillati</taxon>
        <taxon>Actinomycetota</taxon>
        <taxon>Actinomycetes</taxon>
        <taxon>Kitasatosporales</taxon>
        <taxon>Streptomycetaceae</taxon>
        <taxon>Streptomyces</taxon>
    </lineage>
</organism>
<name>A0A918F0S2_9ACTN</name>
<dbReference type="GO" id="GO:0004748">
    <property type="term" value="F:ribonucleoside-diphosphate reductase activity, thioredoxin disulfide as acceptor"/>
    <property type="evidence" value="ECO:0007669"/>
    <property type="project" value="UniProtKB-EC"/>
</dbReference>
<reference evidence="8" key="1">
    <citation type="journal article" date="2014" name="Int. J. Syst. Evol. Microbiol.">
        <title>Complete genome sequence of Corynebacterium casei LMG S-19264T (=DSM 44701T), isolated from a smear-ripened cheese.</title>
        <authorList>
            <consortium name="US DOE Joint Genome Institute (JGI-PGF)"/>
            <person name="Walter F."/>
            <person name="Albersmeier A."/>
            <person name="Kalinowski J."/>
            <person name="Ruckert C."/>
        </authorList>
    </citation>
    <scope>NUCLEOTIDE SEQUENCE</scope>
    <source>
        <strain evidence="8">JCM 4346</strain>
    </source>
</reference>
<proteinExistence type="inferred from homology"/>
<sequence length="183" mass="19821">MTEWFGDGTTRATSDERTAPRPAVPRRPRRLQSTTRSFTVGEGKGYLTVARTPDGRVAEVMVRMAKQGSTLAGMMDAFSTTLTRGLQHGVPLEVLLADYVGMRFEPSGLTNDPDIKQAGSVLDYVGRRLAFDHLPYDVRAGLGVLTTEERAAKATIDGVGDAVWTDLVGLSMSAPLVVRPRRG</sequence>
<dbReference type="Proteomes" id="UP000658320">
    <property type="component" value="Unassembled WGS sequence"/>
</dbReference>
<feature type="region of interest" description="Disordered" evidence="6">
    <location>
        <begin position="1"/>
        <end position="35"/>
    </location>
</feature>
<dbReference type="AlphaFoldDB" id="A0A918F0S2"/>
<evidence type="ECO:0000256" key="1">
    <source>
        <dbReference type="ARBA" id="ARBA00007405"/>
    </source>
</evidence>
<comment type="caution">
    <text evidence="8">The sequence shown here is derived from an EMBL/GenBank/DDBJ whole genome shotgun (WGS) entry which is preliminary data.</text>
</comment>
<dbReference type="EMBL" id="BMSX01000001">
    <property type="protein sequence ID" value="GGQ94492.1"/>
    <property type="molecule type" value="Genomic_DNA"/>
</dbReference>
<gene>
    <name evidence="8" type="ORF">GCM10010251_06650</name>
</gene>
<evidence type="ECO:0000313" key="8">
    <source>
        <dbReference type="EMBL" id="GGQ94492.1"/>
    </source>
</evidence>
<keyword evidence="9" id="KW-1185">Reference proteome</keyword>
<dbReference type="RefSeq" id="WP_189931923.1">
    <property type="nucleotide sequence ID" value="NZ_BMSX01000001.1"/>
</dbReference>
<feature type="domain" description="TSCPD" evidence="7">
    <location>
        <begin position="27"/>
        <end position="130"/>
    </location>
</feature>
<keyword evidence="4" id="KW-0547">Nucleotide-binding</keyword>